<evidence type="ECO:0000313" key="1">
    <source>
        <dbReference type="EMBL" id="CAB3784041.1"/>
    </source>
</evidence>
<proteinExistence type="predicted"/>
<protein>
    <recommendedName>
        <fullName evidence="3">DUF4279 domain-containing protein</fullName>
    </recommendedName>
</protein>
<evidence type="ECO:0008006" key="3">
    <source>
        <dbReference type="Google" id="ProtNLM"/>
    </source>
</evidence>
<dbReference type="EMBL" id="CADIKK010000007">
    <property type="protein sequence ID" value="CAB3784041.1"/>
    <property type="molecule type" value="Genomic_DNA"/>
</dbReference>
<sequence length="146" mass="16259">MRPDEKPTSTTHALAHATFIISGESVSPEFWSAYFDMQPDREITKGQSFRLPSGKPSPRLGKLGLWAVESKAAVHSNHLGPHLKYLTGRLGLPRADLRELTQAQGAKVALWCYWVNETGDRVPDVPDDIRAMIEAMGGTIEIDEYR</sequence>
<evidence type="ECO:0000313" key="2">
    <source>
        <dbReference type="Proteomes" id="UP000494365"/>
    </source>
</evidence>
<dbReference type="RefSeq" id="WP_175149238.1">
    <property type="nucleotide sequence ID" value="NZ_CADIKK010000007.1"/>
</dbReference>
<keyword evidence="2" id="KW-1185">Reference proteome</keyword>
<name>A0A6S7B1G8_9BURK</name>
<reference evidence="1 2" key="1">
    <citation type="submission" date="2020-04" db="EMBL/GenBank/DDBJ databases">
        <authorList>
            <person name="De Canck E."/>
        </authorList>
    </citation>
    <scope>NUCLEOTIDE SEQUENCE [LARGE SCALE GENOMIC DNA]</scope>
    <source>
        <strain evidence="1 2">LMG 28614</strain>
    </source>
</reference>
<accession>A0A6S7B1G8</accession>
<dbReference type="AlphaFoldDB" id="A0A6S7B1G8"/>
<organism evidence="1 2">
    <name type="scientific">Paraburkholderia ultramafica</name>
    <dbReference type="NCBI Taxonomy" id="1544867"/>
    <lineage>
        <taxon>Bacteria</taxon>
        <taxon>Pseudomonadati</taxon>
        <taxon>Pseudomonadota</taxon>
        <taxon>Betaproteobacteria</taxon>
        <taxon>Burkholderiales</taxon>
        <taxon>Burkholderiaceae</taxon>
        <taxon>Paraburkholderia</taxon>
    </lineage>
</organism>
<gene>
    <name evidence="1" type="ORF">LMG28614_01857</name>
</gene>
<dbReference type="Proteomes" id="UP000494365">
    <property type="component" value="Unassembled WGS sequence"/>
</dbReference>